<dbReference type="Pfam" id="PF10096">
    <property type="entry name" value="DUF2334"/>
    <property type="match status" value="1"/>
</dbReference>
<organism evidence="1 2">
    <name type="scientific">Acetoanaerobium pronyense</name>
    <dbReference type="NCBI Taxonomy" id="1482736"/>
    <lineage>
        <taxon>Bacteria</taxon>
        <taxon>Bacillati</taxon>
        <taxon>Bacillota</taxon>
        <taxon>Clostridia</taxon>
        <taxon>Peptostreptococcales</taxon>
        <taxon>Filifactoraceae</taxon>
        <taxon>Acetoanaerobium</taxon>
    </lineage>
</organism>
<dbReference type="Gene3D" id="3.20.20.370">
    <property type="entry name" value="Glycoside hydrolase/deacetylase"/>
    <property type="match status" value="1"/>
</dbReference>
<reference evidence="1 2" key="1">
    <citation type="submission" date="2021-03" db="EMBL/GenBank/DDBJ databases">
        <title>Genomic Encyclopedia of Type Strains, Phase IV (KMG-IV): sequencing the most valuable type-strain genomes for metagenomic binning, comparative biology and taxonomic classification.</title>
        <authorList>
            <person name="Goeker M."/>
        </authorList>
    </citation>
    <scope>NUCLEOTIDE SEQUENCE [LARGE SCALE GENOMIC DNA]</scope>
    <source>
        <strain evidence="1 2">DSM 27512</strain>
    </source>
</reference>
<proteinExistence type="predicted"/>
<dbReference type="SUPFAM" id="SSF88713">
    <property type="entry name" value="Glycoside hydrolase/deacetylase"/>
    <property type="match status" value="1"/>
</dbReference>
<dbReference type="EMBL" id="JAGGLI010000008">
    <property type="protein sequence ID" value="MBP2027204.1"/>
    <property type="molecule type" value="Genomic_DNA"/>
</dbReference>
<sequence length="280" mass="33600">MKKYLKNHINKRGRTYLYRVDDIHPCILWERLENLIELFKEYNVVPLLGIIPDNKDSSLKYETEKPLYWDIIKDMIEKGEIEICQHGYQHIYSTVQRSINQNLYGRVSPSEFANLPYEVQRDKIKRGMEILNSHGLYTDIWMAPSHTNDKNTFKALKSLGFKYITDGVAAYPFKKHGLTFIPQQIWEPKKEFVSGVFTICLHLDDLTEELIEDIREHLQSEDQIISFSQATKIKKRLHHKLFNIIYRLKRILYYHVIRRYRNIKKYRKKKYNNNKTDKAK</sequence>
<dbReference type="InterPro" id="IPR018763">
    <property type="entry name" value="DUF2334"/>
</dbReference>
<keyword evidence="2" id="KW-1185">Reference proteome</keyword>
<name>A0ABS4KHG2_9FIRM</name>
<gene>
    <name evidence="1" type="ORF">J2Z35_000998</name>
</gene>
<evidence type="ECO:0000313" key="1">
    <source>
        <dbReference type="EMBL" id="MBP2027204.1"/>
    </source>
</evidence>
<accession>A0ABS4KHG2</accession>
<comment type="caution">
    <text evidence="1">The sequence shown here is derived from an EMBL/GenBank/DDBJ whole genome shotgun (WGS) entry which is preliminary data.</text>
</comment>
<evidence type="ECO:0000313" key="2">
    <source>
        <dbReference type="Proteomes" id="UP001314903"/>
    </source>
</evidence>
<dbReference type="Proteomes" id="UP001314903">
    <property type="component" value="Unassembled WGS sequence"/>
</dbReference>
<protein>
    <submittedName>
        <fullName evidence="1">Deacetylase/ribosomal protein S13</fullName>
    </submittedName>
</protein>
<dbReference type="InterPro" id="IPR011330">
    <property type="entry name" value="Glyco_hydro/deAcase_b/a-brl"/>
</dbReference>